<dbReference type="EMBL" id="BMOL01000009">
    <property type="protein sequence ID" value="GGL83856.1"/>
    <property type="molecule type" value="Genomic_DNA"/>
</dbReference>
<proteinExistence type="predicted"/>
<dbReference type="Pfam" id="PF14078">
    <property type="entry name" value="DUF4259"/>
    <property type="match status" value="1"/>
</dbReference>
<gene>
    <name evidence="1" type="ORF">GCM10010840_22060</name>
</gene>
<sequence>MDIWGTGPFENEAGAAFADEVVQDGAFALAEAFDVALDPDTDFLAAEEGWRTLAAAEILAAALDGDTLNLVSARLRVWVQEATRRTSPRCATWRVMPWTASWVRTARCRTCGPTAPRPTNGWAQHRPCGRGWTVEKMNRGSSPTVHFQLSP</sequence>
<accession>A0ABQ2GAM0</accession>
<organism evidence="1 2">
    <name type="scientific">Deinococcus aerolatus</name>
    <dbReference type="NCBI Taxonomy" id="522487"/>
    <lineage>
        <taxon>Bacteria</taxon>
        <taxon>Thermotogati</taxon>
        <taxon>Deinococcota</taxon>
        <taxon>Deinococci</taxon>
        <taxon>Deinococcales</taxon>
        <taxon>Deinococcaceae</taxon>
        <taxon>Deinococcus</taxon>
    </lineage>
</organism>
<dbReference type="InterPro" id="IPR025355">
    <property type="entry name" value="DUF4259"/>
</dbReference>
<evidence type="ECO:0000313" key="2">
    <source>
        <dbReference type="Proteomes" id="UP000639973"/>
    </source>
</evidence>
<evidence type="ECO:0008006" key="3">
    <source>
        <dbReference type="Google" id="ProtNLM"/>
    </source>
</evidence>
<comment type="caution">
    <text evidence="1">The sequence shown here is derived from an EMBL/GenBank/DDBJ whole genome shotgun (WGS) entry which is preliminary data.</text>
</comment>
<protein>
    <recommendedName>
        <fullName evidence="3">DUF4259 domain-containing protein</fullName>
    </recommendedName>
</protein>
<keyword evidence="2" id="KW-1185">Reference proteome</keyword>
<evidence type="ECO:0000313" key="1">
    <source>
        <dbReference type="EMBL" id="GGL83856.1"/>
    </source>
</evidence>
<name>A0ABQ2GAM0_9DEIO</name>
<reference evidence="2" key="1">
    <citation type="journal article" date="2019" name="Int. J. Syst. Evol. Microbiol.">
        <title>The Global Catalogue of Microorganisms (GCM) 10K type strain sequencing project: providing services to taxonomists for standard genome sequencing and annotation.</title>
        <authorList>
            <consortium name="The Broad Institute Genomics Platform"/>
            <consortium name="The Broad Institute Genome Sequencing Center for Infectious Disease"/>
            <person name="Wu L."/>
            <person name="Ma J."/>
        </authorList>
    </citation>
    <scope>NUCLEOTIDE SEQUENCE [LARGE SCALE GENOMIC DNA]</scope>
    <source>
        <strain evidence="2">JCM 15442</strain>
    </source>
</reference>
<dbReference type="Proteomes" id="UP000639973">
    <property type="component" value="Unassembled WGS sequence"/>
</dbReference>